<name>A0A1C3WD09_9HYPH</name>
<sequence length="79" mass="8743">MFFPLQGNASLKRGNETFESTPGNGLIADGIADSDVRFVGPRQHLVMIIEQKEMINRLRGMLETPARGPIDFNPSIDLT</sequence>
<keyword evidence="3" id="KW-1185">Reference proteome</keyword>
<dbReference type="AlphaFoldDB" id="A0A1C3WD09"/>
<proteinExistence type="predicted"/>
<accession>A0A1C3WD09</accession>
<organism evidence="2 3">
    <name type="scientific">Rhizobium miluonense</name>
    <dbReference type="NCBI Taxonomy" id="411945"/>
    <lineage>
        <taxon>Bacteria</taxon>
        <taxon>Pseudomonadati</taxon>
        <taxon>Pseudomonadota</taxon>
        <taxon>Alphaproteobacteria</taxon>
        <taxon>Hyphomicrobiales</taxon>
        <taxon>Rhizobiaceae</taxon>
        <taxon>Rhizobium/Agrobacterium group</taxon>
        <taxon>Rhizobium</taxon>
    </lineage>
</organism>
<dbReference type="EMBL" id="FMAH01000027">
    <property type="protein sequence ID" value="SCB37949.1"/>
    <property type="molecule type" value="Genomic_DNA"/>
</dbReference>
<evidence type="ECO:0000313" key="2">
    <source>
        <dbReference type="EMBL" id="SCB37949.1"/>
    </source>
</evidence>
<dbReference type="InterPro" id="IPR035418">
    <property type="entry name" value="AraC-bd_2"/>
</dbReference>
<dbReference type="Pfam" id="PF14525">
    <property type="entry name" value="AraC_binding_2"/>
    <property type="match status" value="1"/>
</dbReference>
<evidence type="ECO:0000259" key="1">
    <source>
        <dbReference type="Pfam" id="PF14525"/>
    </source>
</evidence>
<protein>
    <submittedName>
        <fullName evidence="2">AraC-binding-like domain-containing protein</fullName>
    </submittedName>
</protein>
<reference evidence="3" key="1">
    <citation type="submission" date="2016-08" db="EMBL/GenBank/DDBJ databases">
        <authorList>
            <person name="Varghese N."/>
            <person name="Submissions Spin"/>
        </authorList>
    </citation>
    <scope>NUCLEOTIDE SEQUENCE [LARGE SCALE GENOMIC DNA]</scope>
    <source>
        <strain evidence="3">HAMBI 2971</strain>
    </source>
</reference>
<evidence type="ECO:0000313" key="3">
    <source>
        <dbReference type="Proteomes" id="UP000199435"/>
    </source>
</evidence>
<gene>
    <name evidence="2" type="ORF">GA0061102_102732</name>
</gene>
<dbReference type="Proteomes" id="UP000199435">
    <property type="component" value="Unassembled WGS sequence"/>
</dbReference>
<feature type="domain" description="Transcription regulator HTH AraC- type ligand binding" evidence="1">
    <location>
        <begin position="3"/>
        <end position="79"/>
    </location>
</feature>